<dbReference type="AlphaFoldDB" id="A0A8S1AQI7"/>
<reference evidence="3 4" key="1">
    <citation type="submission" date="2020-04" db="EMBL/GenBank/DDBJ databases">
        <authorList>
            <person name="Wallbank WR R."/>
            <person name="Pardo Diaz C."/>
            <person name="Kozak K."/>
            <person name="Martin S."/>
            <person name="Jiggins C."/>
            <person name="Moest M."/>
            <person name="Warren A I."/>
            <person name="Byers J.R.P. K."/>
            <person name="Montejo-Kovacevich G."/>
            <person name="Yen C E."/>
        </authorList>
    </citation>
    <scope>NUCLEOTIDE SEQUENCE [LARGE SCALE GENOMIC DNA]</scope>
</reference>
<gene>
    <name evidence="3" type="ORF">APLA_LOCUS12787</name>
</gene>
<dbReference type="OrthoDB" id="10266451at2759"/>
<sequence>MCVKITLCLTLVVSINAHVLRHHSVSLEPLDSKGITVENTVGYKAEKHPPTSFPKNNIDDQDKENQTNIVFPVSEEDIEEVAPLADFTPSLEDRNGVRVGHCPAGQVRRSGYCVDSDY</sequence>
<name>A0A8S1AQI7_ARCPL</name>
<protein>
    <submittedName>
        <fullName evidence="3">Uncharacterized protein</fullName>
    </submittedName>
</protein>
<dbReference type="Proteomes" id="UP000494256">
    <property type="component" value="Unassembled WGS sequence"/>
</dbReference>
<accession>A0A8S1AQI7</accession>
<comment type="caution">
    <text evidence="3">The sequence shown here is derived from an EMBL/GenBank/DDBJ whole genome shotgun (WGS) entry which is preliminary data.</text>
</comment>
<feature type="signal peptide" evidence="2">
    <location>
        <begin position="1"/>
        <end position="17"/>
    </location>
</feature>
<evidence type="ECO:0000256" key="2">
    <source>
        <dbReference type="SAM" id="SignalP"/>
    </source>
</evidence>
<evidence type="ECO:0000256" key="1">
    <source>
        <dbReference type="SAM" id="MobiDB-lite"/>
    </source>
</evidence>
<evidence type="ECO:0000313" key="4">
    <source>
        <dbReference type="Proteomes" id="UP000494256"/>
    </source>
</evidence>
<feature type="region of interest" description="Disordered" evidence="1">
    <location>
        <begin position="45"/>
        <end position="64"/>
    </location>
</feature>
<organism evidence="3 4">
    <name type="scientific">Arctia plantaginis</name>
    <name type="common">Wood tiger moth</name>
    <name type="synonym">Phalaena plantaginis</name>
    <dbReference type="NCBI Taxonomy" id="874455"/>
    <lineage>
        <taxon>Eukaryota</taxon>
        <taxon>Metazoa</taxon>
        <taxon>Ecdysozoa</taxon>
        <taxon>Arthropoda</taxon>
        <taxon>Hexapoda</taxon>
        <taxon>Insecta</taxon>
        <taxon>Pterygota</taxon>
        <taxon>Neoptera</taxon>
        <taxon>Endopterygota</taxon>
        <taxon>Lepidoptera</taxon>
        <taxon>Glossata</taxon>
        <taxon>Ditrysia</taxon>
        <taxon>Noctuoidea</taxon>
        <taxon>Erebidae</taxon>
        <taxon>Arctiinae</taxon>
        <taxon>Arctia</taxon>
    </lineage>
</organism>
<dbReference type="EMBL" id="CADEBD010000344">
    <property type="protein sequence ID" value="CAB3249295.1"/>
    <property type="molecule type" value="Genomic_DNA"/>
</dbReference>
<proteinExistence type="predicted"/>
<keyword evidence="2" id="KW-0732">Signal</keyword>
<feature type="chain" id="PRO_5035790450" evidence="2">
    <location>
        <begin position="18"/>
        <end position="118"/>
    </location>
</feature>
<evidence type="ECO:0000313" key="3">
    <source>
        <dbReference type="EMBL" id="CAB3249295.1"/>
    </source>
</evidence>